<feature type="region of interest" description="Disordered" evidence="1">
    <location>
        <begin position="74"/>
        <end position="128"/>
    </location>
</feature>
<organism evidence="2 3">
    <name type="scientific">Diplodia seriata</name>
    <dbReference type="NCBI Taxonomy" id="420778"/>
    <lineage>
        <taxon>Eukaryota</taxon>
        <taxon>Fungi</taxon>
        <taxon>Dikarya</taxon>
        <taxon>Ascomycota</taxon>
        <taxon>Pezizomycotina</taxon>
        <taxon>Dothideomycetes</taxon>
        <taxon>Dothideomycetes incertae sedis</taxon>
        <taxon>Botryosphaeriales</taxon>
        <taxon>Botryosphaeriaceae</taxon>
        <taxon>Diplodia</taxon>
    </lineage>
</organism>
<protein>
    <submittedName>
        <fullName evidence="2">Uncharacterized protein</fullName>
    </submittedName>
</protein>
<feature type="compositionally biased region" description="Basic and acidic residues" evidence="1">
    <location>
        <begin position="116"/>
        <end position="126"/>
    </location>
</feature>
<feature type="region of interest" description="Disordered" evidence="1">
    <location>
        <begin position="417"/>
        <end position="448"/>
    </location>
</feature>
<dbReference type="Proteomes" id="UP000034182">
    <property type="component" value="Unassembled WGS sequence"/>
</dbReference>
<proteinExistence type="predicted"/>
<feature type="region of interest" description="Disordered" evidence="1">
    <location>
        <begin position="463"/>
        <end position="508"/>
    </location>
</feature>
<reference evidence="2 3" key="1">
    <citation type="submission" date="2015-03" db="EMBL/GenBank/DDBJ databases">
        <authorList>
            <person name="Morales-Cruz A."/>
            <person name="Amrine K.C."/>
            <person name="Cantu D."/>
        </authorList>
    </citation>
    <scope>NUCLEOTIDE SEQUENCE [LARGE SCALE GENOMIC DNA]</scope>
    <source>
        <strain evidence="2">DS831</strain>
    </source>
</reference>
<evidence type="ECO:0000313" key="3">
    <source>
        <dbReference type="Proteomes" id="UP000034182"/>
    </source>
</evidence>
<comment type="caution">
    <text evidence="2">The sequence shown here is derived from an EMBL/GenBank/DDBJ whole genome shotgun (WGS) entry which is preliminary data.</text>
</comment>
<dbReference type="EMBL" id="LAQI01000021">
    <property type="protein sequence ID" value="KKY27359.1"/>
    <property type="molecule type" value="Genomic_DNA"/>
</dbReference>
<dbReference type="AlphaFoldDB" id="A0A0G2EZ18"/>
<evidence type="ECO:0000313" key="2">
    <source>
        <dbReference type="EMBL" id="KKY27359.1"/>
    </source>
</evidence>
<evidence type="ECO:0000256" key="1">
    <source>
        <dbReference type="SAM" id="MobiDB-lite"/>
    </source>
</evidence>
<accession>A0A0G2EZ18</accession>
<reference evidence="2 3" key="2">
    <citation type="submission" date="2015-05" db="EMBL/GenBank/DDBJ databases">
        <title>Distinctive expansion of gene families associated with plant cell wall degradation and secondary metabolism in the genomes of grapevine trunk pathogens.</title>
        <authorList>
            <person name="Lawrence D.P."/>
            <person name="Travadon R."/>
            <person name="Rolshausen P.E."/>
            <person name="Baumgartner K."/>
        </authorList>
    </citation>
    <scope>NUCLEOTIDE SEQUENCE [LARGE SCALE GENOMIC DNA]</scope>
    <source>
        <strain evidence="2">DS831</strain>
    </source>
</reference>
<gene>
    <name evidence="2" type="ORF">UCDDS831_g00761</name>
</gene>
<name>A0A0G2EZ18_9PEZI</name>
<sequence length="565" mass="63741">MTAAQVHQWIADNVENYSVHNTTQRSSIAATLSQQKVKFPKTEPITEGSRQLSRWMLAPDWVPNFRQGLDDVRESLSKTSSQPGLSQRRKELNDAPKPARGAPSTSAAKPAPPLKESSKTSMHTEDPPMFIKRHRVAYDADGRDIVAGFKDIPIEKWTQLAEVESFRKHGLRLFVGDYIKAPLPNRFRFADYTHKPLVQTIAQIEEIRQRRDGPGYAVLVQWFLTKEAAEWWKCRLVKSLWPKDEKAGVYVPATIWDILTSEFVAEQEKLDAEEAKRQIVPNLFFDLDTDKLRLYLKEGRGPKIGIAFGPRASDESNGAGDTACGLNRPEERFSGLSRHIEHLPKRPKENAKYESKSLWAAAPDYDPANELWDREAKIAEIKARPSRKARFGQNLAYARLDRSPNALYIEVERPLPKTYKAPPSDRPGSGYSNSSRGGGKAGSRADSARSNLDAADYYYMRRPNSEQQPNDDTDMPDAPQTQASSTDETGREGWVTPSNDEADMMEERPETFETLEELLGLPTNFVPTIYEGRLAFRDGTVGLDGRRPRAKKIFKVGRNVPGELK</sequence>